<dbReference type="EMBL" id="WIGM01000888">
    <property type="protein sequence ID" value="KAF6809508.1"/>
    <property type="molecule type" value="Genomic_DNA"/>
</dbReference>
<accession>A0A8H6MV70</accession>
<comment type="caution">
    <text evidence="2">The sequence shown here is derived from an EMBL/GenBank/DDBJ whole genome shotgun (WGS) entry which is preliminary data.</text>
</comment>
<reference evidence="2" key="1">
    <citation type="journal article" date="2020" name="Phytopathology">
        <title>Genome Sequence Resources of Colletotrichum truncatum, C. plurivorum, C. musicola, and C. sojae: Four Species Pathogenic to Soybean (Glycine max).</title>
        <authorList>
            <person name="Rogerio F."/>
            <person name="Boufleur T.R."/>
            <person name="Ciampi-Guillardi M."/>
            <person name="Sukno S.A."/>
            <person name="Thon M.R."/>
            <person name="Massola Junior N.S."/>
            <person name="Baroncelli R."/>
        </authorList>
    </citation>
    <scope>NUCLEOTIDE SEQUENCE</scope>
    <source>
        <strain evidence="2">LFN0074</strain>
    </source>
</reference>
<evidence type="ECO:0000256" key="1">
    <source>
        <dbReference type="SAM" id="MobiDB-lite"/>
    </source>
</evidence>
<feature type="compositionally biased region" description="Polar residues" evidence="1">
    <location>
        <begin position="38"/>
        <end position="49"/>
    </location>
</feature>
<gene>
    <name evidence="2" type="ORF">CMUS01_13672</name>
</gene>
<dbReference type="AlphaFoldDB" id="A0A8H6MV70"/>
<organism evidence="2 3">
    <name type="scientific">Colletotrichum musicola</name>
    <dbReference type="NCBI Taxonomy" id="2175873"/>
    <lineage>
        <taxon>Eukaryota</taxon>
        <taxon>Fungi</taxon>
        <taxon>Dikarya</taxon>
        <taxon>Ascomycota</taxon>
        <taxon>Pezizomycotina</taxon>
        <taxon>Sordariomycetes</taxon>
        <taxon>Hypocreomycetidae</taxon>
        <taxon>Glomerellales</taxon>
        <taxon>Glomerellaceae</taxon>
        <taxon>Colletotrichum</taxon>
        <taxon>Colletotrichum orchidearum species complex</taxon>
    </lineage>
</organism>
<evidence type="ECO:0000313" key="3">
    <source>
        <dbReference type="Proteomes" id="UP000639643"/>
    </source>
</evidence>
<dbReference type="Proteomes" id="UP000639643">
    <property type="component" value="Unassembled WGS sequence"/>
</dbReference>
<proteinExistence type="predicted"/>
<sequence length="94" mass="10571">MQGEDMDWKWTSVNETRVQEPAATDHEVQGGDPMVIDENTSGGNNGSTTMRDETMDDAQQIQIVVKVLGRSTSNYELHVLPDWEVRFSIRTTSV</sequence>
<name>A0A8H6MV70_9PEZI</name>
<evidence type="ECO:0000313" key="2">
    <source>
        <dbReference type="EMBL" id="KAF6809508.1"/>
    </source>
</evidence>
<keyword evidence="3" id="KW-1185">Reference proteome</keyword>
<feature type="region of interest" description="Disordered" evidence="1">
    <location>
        <begin position="1"/>
        <end position="53"/>
    </location>
</feature>
<protein>
    <submittedName>
        <fullName evidence="2">Uncharacterized protein</fullName>
    </submittedName>
</protein>